<evidence type="ECO:0000259" key="3">
    <source>
        <dbReference type="Pfam" id="PF01408"/>
    </source>
</evidence>
<comment type="similarity">
    <text evidence="1">Belongs to the Gfo/Idh/MocA family.</text>
</comment>
<comment type="caution">
    <text evidence="4">The sequence shown here is derived from an EMBL/GenBank/DDBJ whole genome shotgun (WGS) entry which is preliminary data.</text>
</comment>
<proteinExistence type="inferred from homology"/>
<dbReference type="SUPFAM" id="SSF51735">
    <property type="entry name" value="NAD(P)-binding Rossmann-fold domains"/>
    <property type="match status" value="1"/>
</dbReference>
<dbReference type="Proteomes" id="UP001500212">
    <property type="component" value="Unassembled WGS sequence"/>
</dbReference>
<dbReference type="InterPro" id="IPR051317">
    <property type="entry name" value="Gfo/Idh/MocA_oxidoreduct"/>
</dbReference>
<dbReference type="PANTHER" id="PTHR43708">
    <property type="entry name" value="CONSERVED EXPRESSED OXIDOREDUCTASE (EUROFUNG)"/>
    <property type="match status" value="1"/>
</dbReference>
<accession>A0ABP8TJT9</accession>
<evidence type="ECO:0000313" key="5">
    <source>
        <dbReference type="Proteomes" id="UP001500212"/>
    </source>
</evidence>
<feature type="domain" description="Gfo/Idh/MocA-like oxidoreductase N-terminal" evidence="3">
    <location>
        <begin position="4"/>
        <end position="118"/>
    </location>
</feature>
<dbReference type="Gene3D" id="3.40.50.720">
    <property type="entry name" value="NAD(P)-binding Rossmann-like Domain"/>
    <property type="match status" value="1"/>
</dbReference>
<sequence length="288" mass="30521">MEVTVGLAGADHRAAEAYAPSIAAHPDLVFAGVWAPSPQDARRLAERHAVRDFARHDDMVRECDAIVYALPPAAQAELALMALGHGRAVLLGRPIAGDLAGAERLAIAARTTGAPTQVALTWRYASAVREFLAQEVRRTRPRGGTGRCVAAPPMPALPAERGVLRTLGPDLIDLLDAALGRALAVHARVDSSGWTGLTLEHPGGRFSEAFLFPTDDAGSHRADAEVFGPGGVAELDCAAAVGRDAYDTMIAEFVEAIHDGRPHELDVRHGLHLQQVIEEADMKVLAGQ</sequence>
<keyword evidence="5" id="KW-1185">Reference proteome</keyword>
<dbReference type="RefSeq" id="WP_345356413.1">
    <property type="nucleotide sequence ID" value="NZ_BAABHJ010000011.1"/>
</dbReference>
<evidence type="ECO:0000313" key="4">
    <source>
        <dbReference type="EMBL" id="GAA4610034.1"/>
    </source>
</evidence>
<keyword evidence="2" id="KW-0560">Oxidoreductase</keyword>
<dbReference type="Pfam" id="PF01408">
    <property type="entry name" value="GFO_IDH_MocA"/>
    <property type="match status" value="1"/>
</dbReference>
<reference evidence="5" key="1">
    <citation type="journal article" date="2019" name="Int. J. Syst. Evol. Microbiol.">
        <title>The Global Catalogue of Microorganisms (GCM) 10K type strain sequencing project: providing services to taxonomists for standard genome sequencing and annotation.</title>
        <authorList>
            <consortium name="The Broad Institute Genomics Platform"/>
            <consortium name="The Broad Institute Genome Sequencing Center for Infectious Disease"/>
            <person name="Wu L."/>
            <person name="Ma J."/>
        </authorList>
    </citation>
    <scope>NUCLEOTIDE SEQUENCE [LARGE SCALE GENOMIC DNA]</scope>
    <source>
        <strain evidence="5">JCM 17938</strain>
    </source>
</reference>
<dbReference type="Gene3D" id="3.30.360.10">
    <property type="entry name" value="Dihydrodipicolinate Reductase, domain 2"/>
    <property type="match status" value="1"/>
</dbReference>
<evidence type="ECO:0000256" key="2">
    <source>
        <dbReference type="ARBA" id="ARBA00023002"/>
    </source>
</evidence>
<evidence type="ECO:0000256" key="1">
    <source>
        <dbReference type="ARBA" id="ARBA00010928"/>
    </source>
</evidence>
<dbReference type="InterPro" id="IPR036291">
    <property type="entry name" value="NAD(P)-bd_dom_sf"/>
</dbReference>
<dbReference type="InterPro" id="IPR000683">
    <property type="entry name" value="Gfo/Idh/MocA-like_OxRdtase_N"/>
</dbReference>
<dbReference type="PANTHER" id="PTHR43708:SF5">
    <property type="entry name" value="CONSERVED EXPRESSED OXIDOREDUCTASE (EUROFUNG)-RELATED"/>
    <property type="match status" value="1"/>
</dbReference>
<dbReference type="EMBL" id="BAABHJ010000011">
    <property type="protein sequence ID" value="GAA4610034.1"/>
    <property type="molecule type" value="Genomic_DNA"/>
</dbReference>
<protein>
    <submittedName>
        <fullName evidence="4">Gfo/Idh/MocA family oxidoreductase</fullName>
    </submittedName>
</protein>
<name>A0ABP8TJT9_9ACTN</name>
<gene>
    <name evidence="4" type="ORF">GCM10023195_40890</name>
</gene>
<organism evidence="4 5">
    <name type="scientific">Actinoallomurus liliacearum</name>
    <dbReference type="NCBI Taxonomy" id="1080073"/>
    <lineage>
        <taxon>Bacteria</taxon>
        <taxon>Bacillati</taxon>
        <taxon>Actinomycetota</taxon>
        <taxon>Actinomycetes</taxon>
        <taxon>Streptosporangiales</taxon>
        <taxon>Thermomonosporaceae</taxon>
        <taxon>Actinoallomurus</taxon>
    </lineage>
</organism>